<proteinExistence type="inferred from homology"/>
<comment type="similarity">
    <text evidence="2 6">Belongs to the PstS family.</text>
</comment>
<evidence type="ECO:0000256" key="4">
    <source>
        <dbReference type="ARBA" id="ARBA00022448"/>
    </source>
</evidence>
<dbReference type="InterPro" id="IPR005673">
    <property type="entry name" value="ABC_phos-bd_PstS"/>
</dbReference>
<organism evidence="7 8">
    <name type="scientific">Bacteriovorax stolpii</name>
    <name type="common">Bdellovibrio stolpii</name>
    <dbReference type="NCBI Taxonomy" id="960"/>
    <lineage>
        <taxon>Bacteria</taxon>
        <taxon>Pseudomonadati</taxon>
        <taxon>Bdellovibrionota</taxon>
        <taxon>Bacteriovoracia</taxon>
        <taxon>Bacteriovoracales</taxon>
        <taxon>Bacteriovoracaceae</taxon>
        <taxon>Bacteriovorax</taxon>
    </lineage>
</organism>
<keyword evidence="5 6" id="KW-0592">Phosphate transport</keyword>
<dbReference type="Gene3D" id="3.40.190.10">
    <property type="entry name" value="Periplasmic binding protein-like II"/>
    <property type="match status" value="2"/>
</dbReference>
<accession>A0A2K9NM33</accession>
<dbReference type="GO" id="GO:0035435">
    <property type="term" value="P:phosphate ion transmembrane transport"/>
    <property type="evidence" value="ECO:0007669"/>
    <property type="project" value="InterPro"/>
</dbReference>
<evidence type="ECO:0000313" key="8">
    <source>
        <dbReference type="Proteomes" id="UP000235584"/>
    </source>
</evidence>
<sequence>MLKNLLMFLALTISLNVSAAQKVNGAGATFPYPIYSKWFSEYQKINKDVEFNYQSIGSGGGIKQVLAQTVDFGATDAPMTDEELKSAKTPIRHIPTVLGAVVVAYNVNGIQAGLHLDGEVLAKIFLGEITKWNDAAIAKLNPKAKLPVTDILVVRRSDGSGTTAVFTEYLAAVSADFKSKVGAGKNVNWPAGIGAKGNEGVSAMVSQTDGAIGYTELAYAINTQLKTVSMKNAKGEFIVPSVASITAAASSVKKFDGDLRMSIINADAKGAYPISSFTYILLPENAASAPVKAVRAFLGWALKDGQKFASELHYAPLPKKMSESLLKSLK</sequence>
<evidence type="ECO:0000256" key="3">
    <source>
        <dbReference type="ARBA" id="ARBA00011529"/>
    </source>
</evidence>
<comment type="function">
    <text evidence="1">Part of the ABC transporter complex PstSACB involved in phosphate import.</text>
</comment>
<evidence type="ECO:0000313" key="7">
    <source>
        <dbReference type="EMBL" id="AUN96563.1"/>
    </source>
</evidence>
<dbReference type="AlphaFoldDB" id="A0A2K9NM33"/>
<dbReference type="KEGG" id="bsto:C0V70_00270"/>
<dbReference type="GO" id="GO:0043190">
    <property type="term" value="C:ATP-binding cassette (ABC) transporter complex"/>
    <property type="evidence" value="ECO:0007669"/>
    <property type="project" value="InterPro"/>
</dbReference>
<gene>
    <name evidence="7" type="primary">pstS</name>
    <name evidence="7" type="ORF">C0V70_00270</name>
</gene>
<dbReference type="SUPFAM" id="SSF53850">
    <property type="entry name" value="Periplasmic binding protein-like II"/>
    <property type="match status" value="1"/>
</dbReference>
<dbReference type="Proteomes" id="UP000235584">
    <property type="component" value="Chromosome"/>
</dbReference>
<keyword evidence="8" id="KW-1185">Reference proteome</keyword>
<comment type="subunit">
    <text evidence="3">The complex is composed of two ATP-binding proteins (PstB), two transmembrane proteins (PstC and PstA) and a solute-binding protein (PstS).</text>
</comment>
<dbReference type="InterPro" id="IPR024370">
    <property type="entry name" value="PBP_domain"/>
</dbReference>
<dbReference type="PIRSF" id="PIRSF002756">
    <property type="entry name" value="PstS"/>
    <property type="match status" value="1"/>
</dbReference>
<dbReference type="NCBIfam" id="TIGR00975">
    <property type="entry name" value="3a0107s03"/>
    <property type="match status" value="1"/>
</dbReference>
<dbReference type="CDD" id="cd13565">
    <property type="entry name" value="PBP2_PstS"/>
    <property type="match status" value="1"/>
</dbReference>
<protein>
    <recommendedName>
        <fullName evidence="6">Phosphate-binding protein</fullName>
    </recommendedName>
</protein>
<dbReference type="GO" id="GO:0042301">
    <property type="term" value="F:phosphate ion binding"/>
    <property type="evidence" value="ECO:0007669"/>
    <property type="project" value="InterPro"/>
</dbReference>
<reference evidence="7 8" key="1">
    <citation type="submission" date="2018-01" db="EMBL/GenBank/DDBJ databases">
        <title>Complete genome sequence of Bacteriovorax stolpii DSM12778.</title>
        <authorList>
            <person name="Tang B."/>
            <person name="Chang J."/>
        </authorList>
    </citation>
    <scope>NUCLEOTIDE SEQUENCE [LARGE SCALE GENOMIC DNA]</scope>
    <source>
        <strain evidence="7 8">DSM 12778</strain>
    </source>
</reference>
<dbReference type="EMBL" id="CP025704">
    <property type="protein sequence ID" value="AUN96563.1"/>
    <property type="molecule type" value="Genomic_DNA"/>
</dbReference>
<evidence type="ECO:0000256" key="5">
    <source>
        <dbReference type="ARBA" id="ARBA00022592"/>
    </source>
</evidence>
<evidence type="ECO:0000256" key="2">
    <source>
        <dbReference type="ARBA" id="ARBA00008725"/>
    </source>
</evidence>
<dbReference type="InterPro" id="IPR050962">
    <property type="entry name" value="Phosphate-bind_PstS"/>
</dbReference>
<dbReference type="PANTHER" id="PTHR42996">
    <property type="entry name" value="PHOSPHATE-BINDING PROTEIN PSTS"/>
    <property type="match status" value="1"/>
</dbReference>
<keyword evidence="4 6" id="KW-0813">Transport</keyword>
<dbReference type="Pfam" id="PF12849">
    <property type="entry name" value="PBP_like_2"/>
    <property type="match status" value="1"/>
</dbReference>
<evidence type="ECO:0000256" key="6">
    <source>
        <dbReference type="PIRNR" id="PIRNR002756"/>
    </source>
</evidence>
<name>A0A2K9NM33_BACTC</name>
<dbReference type="PANTHER" id="PTHR42996:SF1">
    <property type="entry name" value="PHOSPHATE-BINDING PROTEIN PSTS"/>
    <property type="match status" value="1"/>
</dbReference>
<evidence type="ECO:0000256" key="1">
    <source>
        <dbReference type="ARBA" id="ARBA00002841"/>
    </source>
</evidence>